<gene>
    <name evidence="2" type="ORF">MUN78_02180</name>
</gene>
<accession>A0ABY4FN70</accession>
<dbReference type="InterPro" id="IPR011991">
    <property type="entry name" value="ArsR-like_HTH"/>
</dbReference>
<evidence type="ECO:0000313" key="3">
    <source>
        <dbReference type="Proteomes" id="UP000831786"/>
    </source>
</evidence>
<dbReference type="InterPro" id="IPR039422">
    <property type="entry name" value="MarR/SlyA-like"/>
</dbReference>
<dbReference type="InterPro" id="IPR036388">
    <property type="entry name" value="WH-like_DNA-bd_sf"/>
</dbReference>
<dbReference type="Gene3D" id="1.10.10.10">
    <property type="entry name" value="Winged helix-like DNA-binding domain superfamily/Winged helix DNA-binding domain"/>
    <property type="match status" value="1"/>
</dbReference>
<dbReference type="PANTHER" id="PTHR33164">
    <property type="entry name" value="TRANSCRIPTIONAL REGULATOR, MARR FAMILY"/>
    <property type="match status" value="1"/>
</dbReference>
<dbReference type="Proteomes" id="UP000831786">
    <property type="component" value="Chromosome"/>
</dbReference>
<dbReference type="SUPFAM" id="SSF46785">
    <property type="entry name" value="Winged helix' DNA-binding domain"/>
    <property type="match status" value="1"/>
</dbReference>
<dbReference type="InterPro" id="IPR036390">
    <property type="entry name" value="WH_DNA-bd_sf"/>
</dbReference>
<dbReference type="RefSeq" id="WP_244728487.1">
    <property type="nucleotide sequence ID" value="NZ_CP095045.1"/>
</dbReference>
<dbReference type="EMBL" id="CP095045">
    <property type="protein sequence ID" value="UOQ57674.1"/>
    <property type="molecule type" value="Genomic_DNA"/>
</dbReference>
<keyword evidence="3" id="KW-1185">Reference proteome</keyword>
<organism evidence="2 3">
    <name type="scientific">Leucobacter allii</name>
    <dbReference type="NCBI Taxonomy" id="2932247"/>
    <lineage>
        <taxon>Bacteria</taxon>
        <taxon>Bacillati</taxon>
        <taxon>Actinomycetota</taxon>
        <taxon>Actinomycetes</taxon>
        <taxon>Micrococcales</taxon>
        <taxon>Microbacteriaceae</taxon>
        <taxon>Leucobacter</taxon>
    </lineage>
</organism>
<dbReference type="InterPro" id="IPR000835">
    <property type="entry name" value="HTH_MarR-typ"/>
</dbReference>
<dbReference type="PROSITE" id="PS50995">
    <property type="entry name" value="HTH_MARR_2"/>
    <property type="match status" value="1"/>
</dbReference>
<evidence type="ECO:0000259" key="1">
    <source>
        <dbReference type="PROSITE" id="PS50995"/>
    </source>
</evidence>
<proteinExistence type="predicted"/>
<name>A0ABY4FN70_9MICO</name>
<dbReference type="Pfam" id="PF12802">
    <property type="entry name" value="MarR_2"/>
    <property type="match status" value="1"/>
</dbReference>
<sequence length="197" mass="21822">MPPTADPAASDPRLKAERISEIIAEFSEIFAFARRRWARLAEEIHPDLKGPAVIMLQFIMRKGPITATGIGQMLEMDKALVSRQIAKLRELGLVEAEPAAEDRRVMLLTGSAQARSIVDRIREQWAHTYHERFAGWGVDELTELMEALHRFNASAEEVRADELAARCTRGHATPNAALHTGAIRVGGADPDRDPASH</sequence>
<dbReference type="SMART" id="SM00347">
    <property type="entry name" value="HTH_MARR"/>
    <property type="match status" value="1"/>
</dbReference>
<reference evidence="2 3" key="1">
    <citation type="submission" date="2022-04" db="EMBL/GenBank/DDBJ databases">
        <title>Leucobacter sp. isolated from rhizosphere of garlic.</title>
        <authorList>
            <person name="Won M."/>
            <person name="Lee C.-M."/>
            <person name="Woen H.-Y."/>
            <person name="Kwon S.-W."/>
        </authorList>
    </citation>
    <scope>NUCLEOTIDE SEQUENCE [LARGE SCALE GENOMIC DNA]</scope>
    <source>
        <strain evidence="2 3">H21R-40</strain>
    </source>
</reference>
<dbReference type="PANTHER" id="PTHR33164:SF57">
    <property type="entry name" value="MARR-FAMILY TRANSCRIPTIONAL REGULATOR"/>
    <property type="match status" value="1"/>
</dbReference>
<evidence type="ECO:0000313" key="2">
    <source>
        <dbReference type="EMBL" id="UOQ57674.1"/>
    </source>
</evidence>
<dbReference type="CDD" id="cd00090">
    <property type="entry name" value="HTH_ARSR"/>
    <property type="match status" value="1"/>
</dbReference>
<feature type="domain" description="HTH marR-type" evidence="1">
    <location>
        <begin position="16"/>
        <end position="153"/>
    </location>
</feature>
<protein>
    <submittedName>
        <fullName evidence="2">MarR family winged helix-turn-helix transcriptional regulator</fullName>
    </submittedName>
</protein>